<protein>
    <submittedName>
        <fullName evidence="1">Uncharacterized protein</fullName>
    </submittedName>
</protein>
<dbReference type="EMBL" id="CP023004">
    <property type="protein sequence ID" value="AWI10020.1"/>
    <property type="molecule type" value="Genomic_DNA"/>
</dbReference>
<evidence type="ECO:0000313" key="1">
    <source>
        <dbReference type="EMBL" id="AWI10020.1"/>
    </source>
</evidence>
<reference evidence="1 2" key="1">
    <citation type="journal article" date="2018" name="Syst. Appl. Microbiol.">
        <title>Ereboglobus luteus gen. nov. sp. nov. from cockroach guts, and new insights into the oxygen relationship of the genera Opitutus and Didymococcus (Verrucomicrobia: Opitutaceae).</title>
        <authorList>
            <person name="Tegtmeier D."/>
            <person name="Belitz A."/>
            <person name="Radek R."/>
            <person name="Heimerl T."/>
            <person name="Brune A."/>
        </authorList>
    </citation>
    <scope>NUCLEOTIDE SEQUENCE [LARGE SCALE GENOMIC DNA]</scope>
    <source>
        <strain evidence="1 2">Ho45</strain>
    </source>
</reference>
<organism evidence="1 2">
    <name type="scientific">Ereboglobus luteus</name>
    <dbReference type="NCBI Taxonomy" id="1796921"/>
    <lineage>
        <taxon>Bacteria</taxon>
        <taxon>Pseudomonadati</taxon>
        <taxon>Verrucomicrobiota</taxon>
        <taxon>Opitutia</taxon>
        <taxon>Opitutales</taxon>
        <taxon>Opitutaceae</taxon>
        <taxon>Ereboglobus</taxon>
    </lineage>
</organism>
<name>A0A2U8E5C8_9BACT</name>
<accession>A0A2U8E5C8</accession>
<dbReference type="KEGG" id="elut:CKA38_12840"/>
<evidence type="ECO:0000313" key="2">
    <source>
        <dbReference type="Proteomes" id="UP000244896"/>
    </source>
</evidence>
<proteinExistence type="predicted"/>
<keyword evidence="2" id="KW-1185">Reference proteome</keyword>
<dbReference type="AlphaFoldDB" id="A0A2U8E5C8"/>
<dbReference type="RefSeq" id="WP_108825835.1">
    <property type="nucleotide sequence ID" value="NZ_CP023004.1"/>
</dbReference>
<sequence length="200" mass="19838">MNKTLADASASLADKANSVTAAASAAMATVQNKISEGVAAANAQIASATQAVRGQLDAATGALNSAMASVMGAGGGGGGSGSGGGSLLPKDLLDKLKEMKELDPAAARKALLDHAKPLLVENPFVTAGKQAVENGQKVYDQTLGNVAGVPAAAIAATMSQLNGAHASLVEQGAKINKFAQSQQDAAVKTLNEMKKQVGLS</sequence>
<gene>
    <name evidence="1" type="ORF">CKA38_12840</name>
</gene>
<dbReference type="Proteomes" id="UP000244896">
    <property type="component" value="Chromosome"/>
</dbReference>